<dbReference type="SUPFAM" id="SSF63829">
    <property type="entry name" value="Calcium-dependent phosphotriesterase"/>
    <property type="match status" value="1"/>
</dbReference>
<keyword evidence="9" id="KW-1133">Transmembrane helix</keyword>
<dbReference type="GO" id="GO:0016020">
    <property type="term" value="C:membrane"/>
    <property type="evidence" value="ECO:0007669"/>
    <property type="project" value="InterPro"/>
</dbReference>
<evidence type="ECO:0000313" key="12">
    <source>
        <dbReference type="Proteomes" id="UP001204144"/>
    </source>
</evidence>
<keyword evidence="5" id="KW-0547">Nucleotide-binding</keyword>
<dbReference type="Gene3D" id="3.30.565.10">
    <property type="entry name" value="Histidine kinase-like ATPase, C-terminal domain"/>
    <property type="match status" value="1"/>
</dbReference>
<dbReference type="PROSITE" id="PS50109">
    <property type="entry name" value="HIS_KIN"/>
    <property type="match status" value="1"/>
</dbReference>
<dbReference type="InterPro" id="IPR011047">
    <property type="entry name" value="Quinoprotein_ADH-like_sf"/>
</dbReference>
<dbReference type="InterPro" id="IPR011123">
    <property type="entry name" value="Y_Y_Y"/>
</dbReference>
<dbReference type="InterPro" id="IPR015943">
    <property type="entry name" value="WD40/YVTN_repeat-like_dom_sf"/>
</dbReference>
<dbReference type="EMBL" id="RJUF01000007">
    <property type="protein sequence ID" value="MCP9762219.1"/>
    <property type="molecule type" value="Genomic_DNA"/>
</dbReference>
<dbReference type="GO" id="GO:0046983">
    <property type="term" value="F:protein dimerization activity"/>
    <property type="evidence" value="ECO:0007669"/>
    <property type="project" value="InterPro"/>
</dbReference>
<name>A0AAE3KS50_9BACT</name>
<dbReference type="InterPro" id="IPR013783">
    <property type="entry name" value="Ig-like_fold"/>
</dbReference>
<comment type="catalytic activity">
    <reaction evidence="1">
        <text>ATP + protein L-histidine = ADP + protein N-phospho-L-histidine.</text>
        <dbReference type="EC" id="2.7.13.3"/>
    </reaction>
</comment>
<keyword evidence="12" id="KW-1185">Reference proteome</keyword>
<dbReference type="SMART" id="SM00387">
    <property type="entry name" value="HATPase_c"/>
    <property type="match status" value="1"/>
</dbReference>
<dbReference type="GO" id="GO:0000155">
    <property type="term" value="F:phosphorelay sensor kinase activity"/>
    <property type="evidence" value="ECO:0007669"/>
    <property type="project" value="InterPro"/>
</dbReference>
<evidence type="ECO:0000256" key="7">
    <source>
        <dbReference type="ARBA" id="ARBA00022840"/>
    </source>
</evidence>
<evidence type="ECO:0000313" key="11">
    <source>
        <dbReference type="EMBL" id="MCP9762219.1"/>
    </source>
</evidence>
<dbReference type="EC" id="2.7.13.3" evidence="2"/>
<proteinExistence type="predicted"/>
<evidence type="ECO:0000256" key="6">
    <source>
        <dbReference type="ARBA" id="ARBA00022777"/>
    </source>
</evidence>
<protein>
    <recommendedName>
        <fullName evidence="2">histidine kinase</fullName>
        <ecNumber evidence="2">2.7.13.3</ecNumber>
    </recommendedName>
</protein>
<dbReference type="SUPFAM" id="SSF50998">
    <property type="entry name" value="Quinoprotein alcohol dehydrogenase-like"/>
    <property type="match status" value="1"/>
</dbReference>
<feature type="domain" description="Histidine kinase" evidence="10">
    <location>
        <begin position="774"/>
        <end position="963"/>
    </location>
</feature>
<evidence type="ECO:0000256" key="9">
    <source>
        <dbReference type="SAM" id="Phobius"/>
    </source>
</evidence>
<keyword evidence="4" id="KW-0808">Transferase</keyword>
<dbReference type="AlphaFoldDB" id="A0AAE3KS50"/>
<dbReference type="InterPro" id="IPR003594">
    <property type="entry name" value="HATPase_dom"/>
</dbReference>
<evidence type="ECO:0000256" key="8">
    <source>
        <dbReference type="ARBA" id="ARBA00023012"/>
    </source>
</evidence>
<evidence type="ECO:0000256" key="1">
    <source>
        <dbReference type="ARBA" id="ARBA00000085"/>
    </source>
</evidence>
<evidence type="ECO:0000259" key="10">
    <source>
        <dbReference type="PROSITE" id="PS50109"/>
    </source>
</evidence>
<dbReference type="Pfam" id="PF07495">
    <property type="entry name" value="Y_Y_Y"/>
    <property type="match status" value="1"/>
</dbReference>
<dbReference type="InterPro" id="IPR050482">
    <property type="entry name" value="Sensor_HK_TwoCompSys"/>
</dbReference>
<reference evidence="11 12" key="1">
    <citation type="submission" date="2018-11" db="EMBL/GenBank/DDBJ databases">
        <title>Novel bacteria species description.</title>
        <authorList>
            <person name="Han J.-H."/>
        </authorList>
    </citation>
    <scope>NUCLEOTIDE SEQUENCE [LARGE SCALE GENOMIC DNA]</scope>
    <source>
        <strain evidence="11 12">KCTC23259</strain>
    </source>
</reference>
<dbReference type="InterPro" id="IPR011712">
    <property type="entry name" value="Sig_transdc_His_kin_sub3_dim/P"/>
</dbReference>
<dbReference type="Gene3D" id="2.130.10.10">
    <property type="entry name" value="YVTN repeat-like/Quinoprotein amine dehydrogenase"/>
    <property type="match status" value="3"/>
</dbReference>
<keyword evidence="9" id="KW-0472">Membrane</keyword>
<dbReference type="Pfam" id="PF07730">
    <property type="entry name" value="HisKA_3"/>
    <property type="match status" value="1"/>
</dbReference>
<dbReference type="GO" id="GO:0005524">
    <property type="term" value="F:ATP binding"/>
    <property type="evidence" value="ECO:0007669"/>
    <property type="project" value="UniProtKB-KW"/>
</dbReference>
<evidence type="ECO:0000256" key="2">
    <source>
        <dbReference type="ARBA" id="ARBA00012438"/>
    </source>
</evidence>
<organism evidence="11 12">
    <name type="scientific">Lacihabitans soyangensis</name>
    <dbReference type="NCBI Taxonomy" id="869394"/>
    <lineage>
        <taxon>Bacteria</taxon>
        <taxon>Pseudomonadati</taxon>
        <taxon>Bacteroidota</taxon>
        <taxon>Cytophagia</taxon>
        <taxon>Cytophagales</taxon>
        <taxon>Leadbetterellaceae</taxon>
        <taxon>Lacihabitans</taxon>
    </lineage>
</organism>
<dbReference type="RefSeq" id="WP_255035974.1">
    <property type="nucleotide sequence ID" value="NZ_RJUF01000007.1"/>
</dbReference>
<dbReference type="CDD" id="cd16917">
    <property type="entry name" value="HATPase_UhpB-NarQ-NarX-like"/>
    <property type="match status" value="1"/>
</dbReference>
<dbReference type="Gene3D" id="2.60.40.10">
    <property type="entry name" value="Immunoglobulins"/>
    <property type="match status" value="1"/>
</dbReference>
<keyword evidence="9" id="KW-0812">Transmembrane</keyword>
<keyword evidence="6" id="KW-0418">Kinase</keyword>
<dbReference type="Proteomes" id="UP001204144">
    <property type="component" value="Unassembled WGS sequence"/>
</dbReference>
<dbReference type="PANTHER" id="PTHR24421">
    <property type="entry name" value="NITRATE/NITRITE SENSOR PROTEIN NARX-RELATED"/>
    <property type="match status" value="1"/>
</dbReference>
<dbReference type="InterPro" id="IPR005467">
    <property type="entry name" value="His_kinase_dom"/>
</dbReference>
<comment type="caution">
    <text evidence="11">The sequence shown here is derived from an EMBL/GenBank/DDBJ whole genome shotgun (WGS) entry which is preliminary data.</text>
</comment>
<keyword evidence="7" id="KW-0067">ATP-binding</keyword>
<evidence type="ECO:0000256" key="4">
    <source>
        <dbReference type="ARBA" id="ARBA00022679"/>
    </source>
</evidence>
<sequence length="963" mass="109501">MKNTFYSYFLLFLTCFGAYSQERFFENISTKDGLASDAIFDLKRDAQGFLWVHSNLGISKYDGYRFEKFGPNSKPDAMDIDAGDNIWFSNNAGLLKINTSNGSTQVVISSNLKDANPDNDHFDGLFIDKKGWVWSTDFHHLKTYIPSEKKLKIFKVLDQNQQNPRIGVFSLDQNGNLWSISPMGFCKYNYSSNKWIRVSSKQDFTSIYFDTKSAQFLLGDAQGQLFNYSPNRHLLMKTLRVNESIISISVRGSQFLILTPSQLVAFDRQSKSIQHFEELETQNLHYHAILVNQNQEIWLGTDEGIFKQSFEKQVIQSIDLPKKLVSDKAIVSSIAKVSTNAYVLGLSTGEMLKWNRSLGTFDKIDIQNSGRINEILVNDNQIFLAAEQGLFKVLPSLKVVKLLGGQFTSLTLDSLNRLWLVSPNKPFQVLDIQKNMEVKPWNRLPYPSFFEENLFKKVYYYQNKIWIAGWIPKGFGMAVYDMKTNAFVELSDNNKHNEFVSDYYLNIGLSKSGNLLFSAYGGFNEVNSRGKIIGKFGSEQYQESVADYQYFNIAGGKAGDYWIGTKEGLALMDAKRKVTRYTRFDGLVSNDVSNGFYIDEHLLLLGHKNGLSVVDFDLLNEGIVHNELVLSKVTVLGRPTFVSPKSSFKFQKADNSLSFSFSPLNFAAPQKTKYRYKLSGVSDNWIENGNNPTFVFPNLNKGKYTLNIQYSKISGPWVSESKIVNFEILPAWYETLWFRILLSAIIFALFYAFYKFRLNQIQKVYSLRNRISADLHDEIGASLSSIGILGGLLKQNLTQDPKNNGFAQMIAEEAKKAGTAIDYIIWNINPKYDSLESLFTKINKEASELIEAQNIQYEFESNDLSGKNMSLENKRNLYLMLKELINNALKHSQSTKISLKCSLSGNFLSLVFEDNGCGFDKAKESNRNGLKNLKKRTVDLNGHLLIHSEIGKGTQVVIKFPLK</sequence>
<evidence type="ECO:0000256" key="3">
    <source>
        <dbReference type="ARBA" id="ARBA00022553"/>
    </source>
</evidence>
<gene>
    <name evidence="11" type="ORF">EGI31_04575</name>
</gene>
<dbReference type="InterPro" id="IPR036890">
    <property type="entry name" value="HATPase_C_sf"/>
</dbReference>
<keyword evidence="8" id="KW-0902">Two-component regulatory system</keyword>
<feature type="transmembrane region" description="Helical" evidence="9">
    <location>
        <begin position="736"/>
        <end position="754"/>
    </location>
</feature>
<dbReference type="PANTHER" id="PTHR24421:SF10">
    <property type="entry name" value="NITRATE_NITRITE SENSOR PROTEIN NARQ"/>
    <property type="match status" value="1"/>
</dbReference>
<keyword evidence="3" id="KW-0597">Phosphoprotein</keyword>
<evidence type="ECO:0000256" key="5">
    <source>
        <dbReference type="ARBA" id="ARBA00022741"/>
    </source>
</evidence>
<dbReference type="Gene3D" id="1.20.5.1930">
    <property type="match status" value="1"/>
</dbReference>
<dbReference type="SUPFAM" id="SSF55874">
    <property type="entry name" value="ATPase domain of HSP90 chaperone/DNA topoisomerase II/histidine kinase"/>
    <property type="match status" value="1"/>
</dbReference>
<dbReference type="Pfam" id="PF02518">
    <property type="entry name" value="HATPase_c"/>
    <property type="match status" value="1"/>
</dbReference>
<accession>A0AAE3KS50</accession>